<protein>
    <submittedName>
        <fullName evidence="4">DUF3991 domain-containing protein</fullName>
    </submittedName>
</protein>
<dbReference type="Pfam" id="PF13154">
    <property type="entry name" value="DUF3991"/>
    <property type="match status" value="1"/>
</dbReference>
<dbReference type="EMBL" id="VJXW01000003">
    <property type="protein sequence ID" value="TRW28045.1"/>
    <property type="molecule type" value="Genomic_DNA"/>
</dbReference>
<accession>A0A552VC37</accession>
<reference evidence="4 5" key="1">
    <citation type="submission" date="2019-07" db="EMBL/GenBank/DDBJ databases">
        <title>Criibacterium bergeronii gen. nov., sp. nov. isolated from human clinical samples.</title>
        <authorList>
            <person name="Maheux A.F."/>
            <person name="Boudreau D.K."/>
            <person name="Berube E."/>
            <person name="Brodeur S."/>
            <person name="Bernard K.A."/>
            <person name="Abed J.Y."/>
            <person name="Ducrey E."/>
            <person name="Guay E.F."/>
            <person name="Raymond F."/>
            <person name="Corbeil J."/>
            <person name="Domingo M.-C."/>
            <person name="Roy P.H."/>
            <person name="Boissinot M."/>
            <person name="Tocheva E.I."/>
            <person name="Omar R.F."/>
        </authorList>
    </citation>
    <scope>NUCLEOTIDE SEQUENCE [LARGE SCALE GENOMIC DNA]</scope>
    <source>
        <strain evidence="4 5">CCRI-24246</strain>
    </source>
</reference>
<dbReference type="Pfam" id="PF01807">
    <property type="entry name" value="Zn_ribbon_DnaG"/>
    <property type="match status" value="1"/>
</dbReference>
<evidence type="ECO:0000259" key="3">
    <source>
        <dbReference type="Pfam" id="PF13154"/>
    </source>
</evidence>
<dbReference type="InterPro" id="IPR036977">
    <property type="entry name" value="DNA_primase_Znf_CHC2"/>
</dbReference>
<feature type="region of interest" description="Disordered" evidence="1">
    <location>
        <begin position="334"/>
        <end position="404"/>
    </location>
</feature>
<dbReference type="GO" id="GO:0008270">
    <property type="term" value="F:zinc ion binding"/>
    <property type="evidence" value="ECO:0007669"/>
    <property type="project" value="InterPro"/>
</dbReference>
<comment type="caution">
    <text evidence="4">The sequence shown here is derived from an EMBL/GenBank/DDBJ whole genome shotgun (WGS) entry which is preliminary data.</text>
</comment>
<sequence>MPSYVNKATLDRVNGLSILDYATSKGYETIKVGKSYKIPHLGGLFIDGENNRFNCFAAKKGGGIIQFVMLTENKPWKQAVDDLVDEYNIDTDKKRSQDEINKSISKQEKSTAKQNNIIEKKEVMLDEKDTTSKNVIAYLNKTRKIDMEYIQRALDEKKIYQSVKKSVVYKMYDENNNLVGASWESTNTIGTYKGQKGIVEGSQKTYPFEFTGTGQKLYVFESPVDMMSYQTILKMQGRGYIAKNESFIANFGLSDIPLENYLKNHPDIKMIYFCYDNDIDGTIISMGKQIPCNHGQKAAKRQMEKYKDKYECQILTPRLKDYNDELKAYVEEKEHEKVEAESQEEMLKKNEINEEKEAEKQIEENKIKEKSNQEHLEENIKESIEKENEAEAPEEKEIPTSDESLKKDMELAELIILQDKLKQESDGIIEKIDDMQTQLGELKVNYETTITKLLDTKEKIYQIQKDKMLDIIKNNAYTMIKSGMDLNIVNKATKVEMEQLKQMQKEIVENGTYEAYTIEPKIQIYDQMENKQYYQDEEDYIPILSAN</sequence>
<dbReference type="GO" id="GO:0006260">
    <property type="term" value="P:DNA replication"/>
    <property type="evidence" value="ECO:0007669"/>
    <property type="project" value="InterPro"/>
</dbReference>
<dbReference type="SUPFAM" id="SSF57783">
    <property type="entry name" value="Zinc beta-ribbon"/>
    <property type="match status" value="1"/>
</dbReference>
<feature type="domain" description="DUF3991" evidence="3">
    <location>
        <begin position="137"/>
        <end position="210"/>
    </location>
</feature>
<evidence type="ECO:0000313" key="5">
    <source>
        <dbReference type="Proteomes" id="UP000319424"/>
    </source>
</evidence>
<name>A0A552VC37_9FIRM</name>
<evidence type="ECO:0000313" key="4">
    <source>
        <dbReference type="EMBL" id="TRW28045.1"/>
    </source>
</evidence>
<dbReference type="RefSeq" id="WP_144015722.1">
    <property type="nucleotide sequence ID" value="NZ_VJXW01000003.1"/>
</dbReference>
<feature type="domain" description="Zinc finger CHC2-type" evidence="2">
    <location>
        <begin position="46"/>
        <end position="94"/>
    </location>
</feature>
<dbReference type="GO" id="GO:0003677">
    <property type="term" value="F:DNA binding"/>
    <property type="evidence" value="ECO:0007669"/>
    <property type="project" value="InterPro"/>
</dbReference>
<dbReference type="Gene3D" id="3.90.580.10">
    <property type="entry name" value="Zinc finger, CHC2-type domain"/>
    <property type="match status" value="1"/>
</dbReference>
<dbReference type="InterPro" id="IPR002694">
    <property type="entry name" value="Znf_CHC2"/>
</dbReference>
<proteinExistence type="predicted"/>
<evidence type="ECO:0000256" key="1">
    <source>
        <dbReference type="SAM" id="MobiDB-lite"/>
    </source>
</evidence>
<organism evidence="4 5">
    <name type="scientific">Criibacterium bergeronii</name>
    <dbReference type="NCBI Taxonomy" id="1871336"/>
    <lineage>
        <taxon>Bacteria</taxon>
        <taxon>Bacillati</taxon>
        <taxon>Bacillota</taxon>
        <taxon>Clostridia</taxon>
        <taxon>Peptostreptococcales</taxon>
        <taxon>Filifactoraceae</taxon>
        <taxon>Criibacterium</taxon>
    </lineage>
</organism>
<dbReference type="Proteomes" id="UP000319424">
    <property type="component" value="Unassembled WGS sequence"/>
</dbReference>
<dbReference type="AlphaFoldDB" id="A0A552VC37"/>
<dbReference type="OrthoDB" id="9802530at2"/>
<evidence type="ECO:0000259" key="2">
    <source>
        <dbReference type="Pfam" id="PF01807"/>
    </source>
</evidence>
<gene>
    <name evidence="4" type="ORF">FL857_03375</name>
</gene>
<dbReference type="GO" id="GO:0003899">
    <property type="term" value="F:DNA-directed RNA polymerase activity"/>
    <property type="evidence" value="ECO:0007669"/>
    <property type="project" value="InterPro"/>
</dbReference>
<dbReference type="Gene3D" id="3.40.1360.10">
    <property type="match status" value="1"/>
</dbReference>
<dbReference type="InterPro" id="IPR025054">
    <property type="entry name" value="DUF3991"/>
</dbReference>